<keyword evidence="5" id="KW-1185">Reference proteome</keyword>
<feature type="compositionally biased region" description="Basic residues" evidence="1">
    <location>
        <begin position="100"/>
        <end position="109"/>
    </location>
</feature>
<dbReference type="PROSITE" id="PS51294">
    <property type="entry name" value="HTH_MYB"/>
    <property type="match status" value="1"/>
</dbReference>
<dbReference type="CDD" id="cd00167">
    <property type="entry name" value="SANT"/>
    <property type="match status" value="1"/>
</dbReference>
<dbReference type="InterPro" id="IPR009057">
    <property type="entry name" value="Homeodomain-like_sf"/>
</dbReference>
<gene>
    <name evidence="4" type="ORF">C1645_774839</name>
</gene>
<dbReference type="OrthoDB" id="2143914at2759"/>
<dbReference type="Pfam" id="PF13921">
    <property type="entry name" value="Myb_DNA-bind_6"/>
    <property type="match status" value="1"/>
</dbReference>
<dbReference type="InterPro" id="IPR001005">
    <property type="entry name" value="SANT/Myb"/>
</dbReference>
<feature type="compositionally biased region" description="Basic and acidic residues" evidence="1">
    <location>
        <begin position="130"/>
        <end position="144"/>
    </location>
</feature>
<dbReference type="EMBL" id="QKYT01000262">
    <property type="protein sequence ID" value="RIA88460.1"/>
    <property type="molecule type" value="Genomic_DNA"/>
</dbReference>
<organism evidence="4 5">
    <name type="scientific">Glomus cerebriforme</name>
    <dbReference type="NCBI Taxonomy" id="658196"/>
    <lineage>
        <taxon>Eukaryota</taxon>
        <taxon>Fungi</taxon>
        <taxon>Fungi incertae sedis</taxon>
        <taxon>Mucoromycota</taxon>
        <taxon>Glomeromycotina</taxon>
        <taxon>Glomeromycetes</taxon>
        <taxon>Glomerales</taxon>
        <taxon>Glomeraceae</taxon>
        <taxon>Glomus</taxon>
    </lineage>
</organism>
<evidence type="ECO:0000313" key="5">
    <source>
        <dbReference type="Proteomes" id="UP000265703"/>
    </source>
</evidence>
<protein>
    <submittedName>
        <fullName evidence="4">Uncharacterized protein</fullName>
    </submittedName>
</protein>
<dbReference type="InterPro" id="IPR017930">
    <property type="entry name" value="Myb_dom"/>
</dbReference>
<feature type="domain" description="HTH myb-type" evidence="3">
    <location>
        <begin position="206"/>
        <end position="262"/>
    </location>
</feature>
<dbReference type="PROSITE" id="PS50090">
    <property type="entry name" value="MYB_LIKE"/>
    <property type="match status" value="1"/>
</dbReference>
<dbReference type="Gene3D" id="1.10.10.60">
    <property type="entry name" value="Homeodomain-like"/>
    <property type="match status" value="1"/>
</dbReference>
<evidence type="ECO:0000259" key="3">
    <source>
        <dbReference type="PROSITE" id="PS51294"/>
    </source>
</evidence>
<feature type="region of interest" description="Disordered" evidence="1">
    <location>
        <begin position="1"/>
        <end position="213"/>
    </location>
</feature>
<feature type="domain" description="Myb-like" evidence="2">
    <location>
        <begin position="206"/>
        <end position="258"/>
    </location>
</feature>
<reference evidence="4 5" key="1">
    <citation type="submission" date="2018-06" db="EMBL/GenBank/DDBJ databases">
        <title>Comparative genomics reveals the genomic features of Rhizophagus irregularis, R. cerebriforme, R. diaphanum and Gigaspora rosea, and their symbiotic lifestyle signature.</title>
        <authorList>
            <person name="Morin E."/>
            <person name="San Clemente H."/>
            <person name="Chen E.C.H."/>
            <person name="De La Providencia I."/>
            <person name="Hainaut M."/>
            <person name="Kuo A."/>
            <person name="Kohler A."/>
            <person name="Murat C."/>
            <person name="Tang N."/>
            <person name="Roy S."/>
            <person name="Loubradou J."/>
            <person name="Henrissat B."/>
            <person name="Grigoriev I.V."/>
            <person name="Corradi N."/>
            <person name="Roux C."/>
            <person name="Martin F.M."/>
        </authorList>
    </citation>
    <scope>NUCLEOTIDE SEQUENCE [LARGE SCALE GENOMIC DNA]</scope>
    <source>
        <strain evidence="4 5">DAOM 227022</strain>
    </source>
</reference>
<dbReference type="SMART" id="SM00717">
    <property type="entry name" value="SANT"/>
    <property type="match status" value="1"/>
</dbReference>
<dbReference type="SUPFAM" id="SSF46689">
    <property type="entry name" value="Homeodomain-like"/>
    <property type="match status" value="1"/>
</dbReference>
<evidence type="ECO:0000259" key="2">
    <source>
        <dbReference type="PROSITE" id="PS50090"/>
    </source>
</evidence>
<name>A0A397SQL1_9GLOM</name>
<feature type="compositionally biased region" description="Basic and acidic residues" evidence="1">
    <location>
        <begin position="28"/>
        <end position="37"/>
    </location>
</feature>
<feature type="compositionally biased region" description="Polar residues" evidence="1">
    <location>
        <begin position="38"/>
        <end position="65"/>
    </location>
</feature>
<evidence type="ECO:0000256" key="1">
    <source>
        <dbReference type="SAM" id="MobiDB-lite"/>
    </source>
</evidence>
<dbReference type="AlphaFoldDB" id="A0A397SQL1"/>
<evidence type="ECO:0000313" key="4">
    <source>
        <dbReference type="EMBL" id="RIA88460.1"/>
    </source>
</evidence>
<dbReference type="Proteomes" id="UP000265703">
    <property type="component" value="Unassembled WGS sequence"/>
</dbReference>
<feature type="compositionally biased region" description="Acidic residues" evidence="1">
    <location>
        <begin position="155"/>
        <end position="165"/>
    </location>
</feature>
<sequence>MGKDTPTKVMNEESMISMESIEYDNSGQDEKMKDNEHVNNATQITPPPLSTSLDQLNSISKSEQANVGLVQQQQSSTSPLTPPTTQPEAANGIEAEQSKVPKKRGRKSTAKPAEPAKRKKTTARPKKTVKTVESENEIKIKEEESTSSLNVFEFTESDDESEAVDELMPTNGSKKKSSVNKQKSTTKKTSAISASKKSVSDAKGSTTPKIKNAWQQDEDKILIDKILADMPSPSWSTISQSLKDRNANACLVRWKILKKRLYQN</sequence>
<feature type="compositionally biased region" description="Basic residues" evidence="1">
    <location>
        <begin position="117"/>
        <end position="129"/>
    </location>
</feature>
<feature type="compositionally biased region" description="Low complexity" evidence="1">
    <location>
        <begin position="179"/>
        <end position="205"/>
    </location>
</feature>
<proteinExistence type="predicted"/>
<comment type="caution">
    <text evidence="4">The sequence shown here is derived from an EMBL/GenBank/DDBJ whole genome shotgun (WGS) entry which is preliminary data.</text>
</comment>
<accession>A0A397SQL1</accession>